<comment type="caution">
    <text evidence="2">The sequence shown here is derived from an EMBL/GenBank/DDBJ whole genome shotgun (WGS) entry which is preliminary data.</text>
</comment>
<organism evidence="2 3">
    <name type="scientific">Methylobacterium hispanicum</name>
    <dbReference type="NCBI Taxonomy" id="270350"/>
    <lineage>
        <taxon>Bacteria</taxon>
        <taxon>Pseudomonadati</taxon>
        <taxon>Pseudomonadota</taxon>
        <taxon>Alphaproteobacteria</taxon>
        <taxon>Hyphomicrobiales</taxon>
        <taxon>Methylobacteriaceae</taxon>
        <taxon>Methylobacterium</taxon>
    </lineage>
</organism>
<dbReference type="Pfam" id="PF04577">
    <property type="entry name" value="Glyco_transf_61"/>
    <property type="match status" value="1"/>
</dbReference>
<evidence type="ECO:0000259" key="1">
    <source>
        <dbReference type="Pfam" id="PF04577"/>
    </source>
</evidence>
<reference evidence="2" key="2">
    <citation type="submission" date="2021-08" db="EMBL/GenBank/DDBJ databases">
        <authorList>
            <person name="Tani A."/>
            <person name="Ola A."/>
            <person name="Ogura Y."/>
            <person name="Katsura K."/>
            <person name="Hayashi T."/>
        </authorList>
    </citation>
    <scope>NUCLEOTIDE SEQUENCE</scope>
    <source>
        <strain evidence="2">DSM 16372</strain>
    </source>
</reference>
<accession>A0AAV4ZMA7</accession>
<gene>
    <name evidence="2" type="ORF">BHAOGJBA_3189</name>
</gene>
<feature type="domain" description="Glycosyltransferase 61 catalytic" evidence="1">
    <location>
        <begin position="88"/>
        <end position="269"/>
    </location>
</feature>
<sequence length="381" mass="41526">MPAGIRRCTEVEGACAIHEAPPDIRLCTDLLYVPVEYGALWGLYEGGVRIDRDAPLDADAARQVADLRASAARVDARFHYLGDVVDHFGHFVVGSLSRLWPLAAGGGAGTLLLYHGAQDIERLRGLGFLEPMLGSLGVGLDALRNFRVPVRLAEVVVAERAFRENHAASRAYDELCKAIGRPWLAGVAVDGEARPAYLSKLRLPPGSLHKLENEADLVRELERRGVDVVVPEELDLRAQVRLFAERRTVLGLTGSALHVCLFAAPERRILGLNWCRRLNANLPLFDALNRNRAHYYYADGVTWIRNDAYAAERDYFLRWSLPDPASVAAALAERAADVDGIAARDAREAAGRAGGLLARSVGAAGRGARAGLRRLLRPDAP</sequence>
<keyword evidence="3" id="KW-1185">Reference proteome</keyword>
<dbReference type="GO" id="GO:0016757">
    <property type="term" value="F:glycosyltransferase activity"/>
    <property type="evidence" value="ECO:0007669"/>
    <property type="project" value="InterPro"/>
</dbReference>
<name>A0AAV4ZMA7_9HYPH</name>
<reference evidence="2" key="1">
    <citation type="journal article" date="2016" name="Front. Microbiol.">
        <title>Genome Sequence of the Piezophilic, Mesophilic Sulfate-Reducing Bacterium Desulfovibrio indicus J2T.</title>
        <authorList>
            <person name="Cao J."/>
            <person name="Maignien L."/>
            <person name="Shao Z."/>
            <person name="Alain K."/>
            <person name="Jebbar M."/>
        </authorList>
    </citation>
    <scope>NUCLEOTIDE SEQUENCE</scope>
    <source>
        <strain evidence="2">DSM 16372</strain>
    </source>
</reference>
<dbReference type="EMBL" id="BPQO01000013">
    <property type="protein sequence ID" value="GJD89659.1"/>
    <property type="molecule type" value="Genomic_DNA"/>
</dbReference>
<proteinExistence type="predicted"/>
<dbReference type="AlphaFoldDB" id="A0AAV4ZMA7"/>
<evidence type="ECO:0000313" key="3">
    <source>
        <dbReference type="Proteomes" id="UP001055247"/>
    </source>
</evidence>
<protein>
    <recommendedName>
        <fullName evidence="1">Glycosyltransferase 61 catalytic domain-containing protein</fullName>
    </recommendedName>
</protein>
<dbReference type="InterPro" id="IPR049625">
    <property type="entry name" value="Glyco_transf_61_cat"/>
</dbReference>
<evidence type="ECO:0000313" key="2">
    <source>
        <dbReference type="EMBL" id="GJD89659.1"/>
    </source>
</evidence>
<dbReference type="Proteomes" id="UP001055247">
    <property type="component" value="Unassembled WGS sequence"/>
</dbReference>
<dbReference type="RefSeq" id="WP_066920891.1">
    <property type="nucleotide sequence ID" value="NZ_BPQO01000013.1"/>
</dbReference>